<reference evidence="1 2" key="1">
    <citation type="journal article" date="2019" name="Commun. Biol.">
        <title>The bagworm genome reveals a unique fibroin gene that provides high tensile strength.</title>
        <authorList>
            <person name="Kono N."/>
            <person name="Nakamura H."/>
            <person name="Ohtoshi R."/>
            <person name="Tomita M."/>
            <person name="Numata K."/>
            <person name="Arakawa K."/>
        </authorList>
    </citation>
    <scope>NUCLEOTIDE SEQUENCE [LARGE SCALE GENOMIC DNA]</scope>
</reference>
<dbReference type="AlphaFoldDB" id="A0A4C1YHW2"/>
<protein>
    <submittedName>
        <fullName evidence="1">Uncharacterized protein</fullName>
    </submittedName>
</protein>
<sequence>MRDILRLTYKVDRCPIIFFPWPPTIGPLTISLIRAISVGFVFVKRTCYNNNLNRPRAHTRPDRVCAASGSLSSPRPGGRGRTCARAHSRYVIAYRTSVTTRYDM</sequence>
<name>A0A4C1YHW2_EUMVA</name>
<evidence type="ECO:0000313" key="1">
    <source>
        <dbReference type="EMBL" id="GBP73935.1"/>
    </source>
</evidence>
<keyword evidence="2" id="KW-1185">Reference proteome</keyword>
<accession>A0A4C1YHW2</accession>
<dbReference type="Proteomes" id="UP000299102">
    <property type="component" value="Unassembled WGS sequence"/>
</dbReference>
<organism evidence="1 2">
    <name type="scientific">Eumeta variegata</name>
    <name type="common">Bagworm moth</name>
    <name type="synonym">Eumeta japonica</name>
    <dbReference type="NCBI Taxonomy" id="151549"/>
    <lineage>
        <taxon>Eukaryota</taxon>
        <taxon>Metazoa</taxon>
        <taxon>Ecdysozoa</taxon>
        <taxon>Arthropoda</taxon>
        <taxon>Hexapoda</taxon>
        <taxon>Insecta</taxon>
        <taxon>Pterygota</taxon>
        <taxon>Neoptera</taxon>
        <taxon>Endopterygota</taxon>
        <taxon>Lepidoptera</taxon>
        <taxon>Glossata</taxon>
        <taxon>Ditrysia</taxon>
        <taxon>Tineoidea</taxon>
        <taxon>Psychidae</taxon>
        <taxon>Oiketicinae</taxon>
        <taxon>Eumeta</taxon>
    </lineage>
</organism>
<proteinExistence type="predicted"/>
<comment type="caution">
    <text evidence="1">The sequence shown here is derived from an EMBL/GenBank/DDBJ whole genome shotgun (WGS) entry which is preliminary data.</text>
</comment>
<gene>
    <name evidence="1" type="ORF">EVAR_103161_1</name>
</gene>
<evidence type="ECO:0000313" key="2">
    <source>
        <dbReference type="Proteomes" id="UP000299102"/>
    </source>
</evidence>
<dbReference type="EMBL" id="BGZK01001192">
    <property type="protein sequence ID" value="GBP73935.1"/>
    <property type="molecule type" value="Genomic_DNA"/>
</dbReference>